<dbReference type="OrthoDB" id="196103at2759"/>
<feature type="region of interest" description="Disordered" evidence="5">
    <location>
        <begin position="439"/>
        <end position="469"/>
    </location>
</feature>
<feature type="compositionally biased region" description="Basic and acidic residues" evidence="5">
    <location>
        <begin position="455"/>
        <end position="469"/>
    </location>
</feature>
<feature type="compositionally biased region" description="Low complexity" evidence="5">
    <location>
        <begin position="439"/>
        <end position="453"/>
    </location>
</feature>
<dbReference type="Pfam" id="PF07690">
    <property type="entry name" value="MFS_1"/>
    <property type="match status" value="1"/>
</dbReference>
<keyword evidence="3 6" id="KW-1133">Transmembrane helix</keyword>
<feature type="transmembrane region" description="Helical" evidence="6">
    <location>
        <begin position="177"/>
        <end position="197"/>
    </location>
</feature>
<sequence length="469" mass="50149">MVAANAAKASKSFYRSTVFQIIVIGLISFVGPGLWNGAQSLGAGGALEPYLVNAGNSIVFSLMGLGCVFAPVLINTFGVKNVLLAGTLGWTVYTAALYQNNRYGTEWFVILGAVICGISAGLYWAAEGAIVLSYPEPHKRGRYLAIWLFFKNSGTILAGAINLGTNIHQSKGGKVNYKTLLAFIALQCLALPFALLLSKPEDVKRDDGTSVVLPEKNTVKQQLGALWKACSTRKVGVLLPIFFSSWCYWGYSSSHLTLYYSVRARALASFLAAITGVIATTGLGFFLDSQRLSIAARARIGAAVVMTLFSGVLVWAIVVQHSFTAKNPGKLDWTDTTGNFGKGFGLYIMLNMAGNCVQNYLYWLISVLAEDLGVSARYAGLLRGVESFGQCAAFGMASSHFNLTYTVVVVIVFWAVSLPSSFLTILKVGLAEGYGKPVPISSEDPSIADSDSASLDDKCVSDEVASDKV</sequence>
<evidence type="ECO:0000256" key="5">
    <source>
        <dbReference type="SAM" id="MobiDB-lite"/>
    </source>
</evidence>
<feature type="transmembrane region" description="Helical" evidence="6">
    <location>
        <begin position="81"/>
        <end position="101"/>
    </location>
</feature>
<dbReference type="SUPFAM" id="SSF103473">
    <property type="entry name" value="MFS general substrate transporter"/>
    <property type="match status" value="1"/>
</dbReference>
<keyword evidence="8" id="KW-1185">Reference proteome</keyword>
<accession>A0A2S5BDS2</accession>
<feature type="transmembrane region" description="Helical" evidence="6">
    <location>
        <begin position="266"/>
        <end position="287"/>
    </location>
</feature>
<comment type="subcellular location">
    <subcellularLocation>
        <location evidence="1">Membrane</location>
        <topology evidence="1">Multi-pass membrane protein</topology>
    </subcellularLocation>
</comment>
<dbReference type="GO" id="GO:0016020">
    <property type="term" value="C:membrane"/>
    <property type="evidence" value="ECO:0007669"/>
    <property type="project" value="UniProtKB-SubCell"/>
</dbReference>
<proteinExistence type="predicted"/>
<dbReference type="AlphaFoldDB" id="A0A2S5BDS2"/>
<feature type="transmembrane region" description="Helical" evidence="6">
    <location>
        <begin position="55"/>
        <end position="74"/>
    </location>
</feature>
<evidence type="ECO:0000256" key="1">
    <source>
        <dbReference type="ARBA" id="ARBA00004141"/>
    </source>
</evidence>
<dbReference type="PANTHER" id="PTHR23294:SF19">
    <property type="entry name" value="DUF895 DOMAIN MEMBRANE PROTEIN-RELATED"/>
    <property type="match status" value="1"/>
</dbReference>
<dbReference type="EMBL" id="PJQD01000020">
    <property type="protein sequence ID" value="POY74903.1"/>
    <property type="molecule type" value="Genomic_DNA"/>
</dbReference>
<feature type="transmembrane region" description="Helical" evidence="6">
    <location>
        <begin position="12"/>
        <end position="35"/>
    </location>
</feature>
<evidence type="ECO:0000256" key="6">
    <source>
        <dbReference type="SAM" id="Phobius"/>
    </source>
</evidence>
<keyword evidence="2 6" id="KW-0812">Transmembrane</keyword>
<feature type="transmembrane region" description="Helical" evidence="6">
    <location>
        <begin position="403"/>
        <end position="426"/>
    </location>
</feature>
<gene>
    <name evidence="7" type="ORF">BMF94_1879</name>
</gene>
<dbReference type="InterPro" id="IPR051617">
    <property type="entry name" value="UNC-93-like_regulator"/>
</dbReference>
<reference evidence="7 8" key="1">
    <citation type="journal article" date="2018" name="Front. Microbiol.">
        <title>Prospects for Fungal Bioremediation of Acidic Radioactive Waste Sites: Characterization and Genome Sequence of Rhodotorula taiwanensis MD1149.</title>
        <authorList>
            <person name="Tkavc R."/>
            <person name="Matrosova V.Y."/>
            <person name="Grichenko O.E."/>
            <person name="Gostincar C."/>
            <person name="Volpe R.P."/>
            <person name="Klimenkova P."/>
            <person name="Gaidamakova E.K."/>
            <person name="Zhou C.E."/>
            <person name="Stewart B.J."/>
            <person name="Lyman M.G."/>
            <person name="Malfatti S.A."/>
            <person name="Rubinfeld B."/>
            <person name="Courtot M."/>
            <person name="Singh J."/>
            <person name="Dalgard C.L."/>
            <person name="Hamilton T."/>
            <person name="Frey K.G."/>
            <person name="Gunde-Cimerman N."/>
            <person name="Dugan L."/>
            <person name="Daly M.J."/>
        </authorList>
    </citation>
    <scope>NUCLEOTIDE SEQUENCE [LARGE SCALE GENOMIC DNA]</scope>
    <source>
        <strain evidence="7 8">MD1149</strain>
    </source>
</reference>
<feature type="transmembrane region" description="Helical" evidence="6">
    <location>
        <begin position="107"/>
        <end position="132"/>
    </location>
</feature>
<feature type="transmembrane region" description="Helical" evidence="6">
    <location>
        <begin position="144"/>
        <end position="165"/>
    </location>
</feature>
<dbReference type="InterPro" id="IPR036259">
    <property type="entry name" value="MFS_trans_sf"/>
</dbReference>
<dbReference type="Proteomes" id="UP000237144">
    <property type="component" value="Unassembled WGS sequence"/>
</dbReference>
<organism evidence="7 8">
    <name type="scientific">Rhodotorula taiwanensis</name>
    <dbReference type="NCBI Taxonomy" id="741276"/>
    <lineage>
        <taxon>Eukaryota</taxon>
        <taxon>Fungi</taxon>
        <taxon>Dikarya</taxon>
        <taxon>Basidiomycota</taxon>
        <taxon>Pucciniomycotina</taxon>
        <taxon>Microbotryomycetes</taxon>
        <taxon>Sporidiobolales</taxon>
        <taxon>Sporidiobolaceae</taxon>
        <taxon>Rhodotorula</taxon>
    </lineage>
</organism>
<evidence type="ECO:0000256" key="4">
    <source>
        <dbReference type="ARBA" id="ARBA00023136"/>
    </source>
</evidence>
<dbReference type="Gene3D" id="1.20.1250.20">
    <property type="entry name" value="MFS general substrate transporter like domains"/>
    <property type="match status" value="1"/>
</dbReference>
<dbReference type="InterPro" id="IPR011701">
    <property type="entry name" value="MFS"/>
</dbReference>
<comment type="caution">
    <text evidence="7">The sequence shown here is derived from an EMBL/GenBank/DDBJ whole genome shotgun (WGS) entry which is preliminary data.</text>
</comment>
<feature type="transmembrane region" description="Helical" evidence="6">
    <location>
        <begin position="235"/>
        <end position="251"/>
    </location>
</feature>
<protein>
    <submittedName>
        <fullName evidence="7">Uncharacterized protein</fullName>
    </submittedName>
</protein>
<evidence type="ECO:0000256" key="2">
    <source>
        <dbReference type="ARBA" id="ARBA00022692"/>
    </source>
</evidence>
<feature type="transmembrane region" description="Helical" evidence="6">
    <location>
        <begin position="299"/>
        <end position="318"/>
    </location>
</feature>
<name>A0A2S5BDS2_9BASI</name>
<dbReference type="PANTHER" id="PTHR23294">
    <property type="entry name" value="ET TRANSLATION PRODUCT-RELATED"/>
    <property type="match status" value="1"/>
</dbReference>
<evidence type="ECO:0000256" key="3">
    <source>
        <dbReference type="ARBA" id="ARBA00022989"/>
    </source>
</evidence>
<evidence type="ECO:0000313" key="7">
    <source>
        <dbReference type="EMBL" id="POY74903.1"/>
    </source>
</evidence>
<keyword evidence="4 6" id="KW-0472">Membrane</keyword>
<dbReference type="GO" id="GO:0022857">
    <property type="term" value="F:transmembrane transporter activity"/>
    <property type="evidence" value="ECO:0007669"/>
    <property type="project" value="InterPro"/>
</dbReference>
<evidence type="ECO:0000313" key="8">
    <source>
        <dbReference type="Proteomes" id="UP000237144"/>
    </source>
</evidence>